<dbReference type="InterPro" id="IPR021272">
    <property type="entry name" value="DUF2851"/>
</dbReference>
<accession>A0ABP8J9R7</accession>
<name>A0ABP8J9R7_9BACT</name>
<evidence type="ECO:0000313" key="2">
    <source>
        <dbReference type="Proteomes" id="UP001500454"/>
    </source>
</evidence>
<reference evidence="2" key="1">
    <citation type="journal article" date="2019" name="Int. J. Syst. Evol. Microbiol.">
        <title>The Global Catalogue of Microorganisms (GCM) 10K type strain sequencing project: providing services to taxonomists for standard genome sequencing and annotation.</title>
        <authorList>
            <consortium name="The Broad Institute Genomics Platform"/>
            <consortium name="The Broad Institute Genome Sequencing Center for Infectious Disease"/>
            <person name="Wu L."/>
            <person name="Ma J."/>
        </authorList>
    </citation>
    <scope>NUCLEOTIDE SEQUENCE [LARGE SCALE GENOMIC DNA]</scope>
    <source>
        <strain evidence="2">JCM 17924</strain>
    </source>
</reference>
<keyword evidence="2" id="KW-1185">Reference proteome</keyword>
<dbReference type="Proteomes" id="UP001500454">
    <property type="component" value="Unassembled WGS sequence"/>
</dbReference>
<dbReference type="EMBL" id="BAABHA010000010">
    <property type="protein sequence ID" value="GAA4387438.1"/>
    <property type="molecule type" value="Genomic_DNA"/>
</dbReference>
<gene>
    <name evidence="1" type="ORF">GCM10023186_33090</name>
</gene>
<comment type="caution">
    <text evidence="1">The sequence shown here is derived from an EMBL/GenBank/DDBJ whole genome shotgun (WGS) entry which is preliminary data.</text>
</comment>
<sequence>MRGGTILHELNPVLYPVMQEDFLHYVWQHQYFDKAALCTEQGDEVVVLRPGYRNSDAGPDFLNARLMLGDVEWNGAVEIHLRASDWHRHQHQTDRKYDQVVLHVVFTADQPVRRTDGTIVPVLALAPRIAPSLLAAYEALMSGPAPEVLPCAGALPAVPELTRLMMVERVLMERVAEKADAILELHEQAGHDWESTAWLALAAGFGFKKNTDALTQLAQALPLPVLRRHRHDLRQTEALLFGQAGLLPVASESPDDYCRDLRREYDFLAHKYSLVGQALPAHAWNFLRLRPANFPTVRLAQLAALLHAQPRLFQPLHDAPDVAALEKLLLLPLSTYWQTHYRPGVPAAAKVAGLGRSSAQLLIVNVVMPLRVAHAKSIDNPAGVEAAVELLNQLPREQNRVLAPYEALQFRHRTAADSQGLLALHRGYCQPRRCLHCAIGSRILQRNLPANSTR</sequence>
<dbReference type="Pfam" id="PF11013">
    <property type="entry name" value="DUF2851"/>
    <property type="match status" value="1"/>
</dbReference>
<proteinExistence type="predicted"/>
<organism evidence="1 2">
    <name type="scientific">Hymenobacter koreensis</name>
    <dbReference type="NCBI Taxonomy" id="1084523"/>
    <lineage>
        <taxon>Bacteria</taxon>
        <taxon>Pseudomonadati</taxon>
        <taxon>Bacteroidota</taxon>
        <taxon>Cytophagia</taxon>
        <taxon>Cytophagales</taxon>
        <taxon>Hymenobacteraceae</taxon>
        <taxon>Hymenobacter</taxon>
    </lineage>
</organism>
<evidence type="ECO:0000313" key="1">
    <source>
        <dbReference type="EMBL" id="GAA4387438.1"/>
    </source>
</evidence>
<protein>
    <submittedName>
        <fullName evidence="1">DUF2851 family protein</fullName>
    </submittedName>
</protein>